<evidence type="ECO:0000313" key="2">
    <source>
        <dbReference type="EMBL" id="MPC48510.1"/>
    </source>
</evidence>
<evidence type="ECO:0000256" key="1">
    <source>
        <dbReference type="SAM" id="MobiDB-lite"/>
    </source>
</evidence>
<name>A0A5B7FLE3_PORTR</name>
<dbReference type="EMBL" id="VSRR010008322">
    <property type="protein sequence ID" value="MPC48510.1"/>
    <property type="molecule type" value="Genomic_DNA"/>
</dbReference>
<protein>
    <submittedName>
        <fullName evidence="2">Uncharacterized protein</fullName>
    </submittedName>
</protein>
<dbReference type="AlphaFoldDB" id="A0A5B7FLE3"/>
<proteinExistence type="predicted"/>
<organism evidence="2 3">
    <name type="scientific">Portunus trituberculatus</name>
    <name type="common">Swimming crab</name>
    <name type="synonym">Neptunus trituberculatus</name>
    <dbReference type="NCBI Taxonomy" id="210409"/>
    <lineage>
        <taxon>Eukaryota</taxon>
        <taxon>Metazoa</taxon>
        <taxon>Ecdysozoa</taxon>
        <taxon>Arthropoda</taxon>
        <taxon>Crustacea</taxon>
        <taxon>Multicrustacea</taxon>
        <taxon>Malacostraca</taxon>
        <taxon>Eumalacostraca</taxon>
        <taxon>Eucarida</taxon>
        <taxon>Decapoda</taxon>
        <taxon>Pleocyemata</taxon>
        <taxon>Brachyura</taxon>
        <taxon>Eubrachyura</taxon>
        <taxon>Portunoidea</taxon>
        <taxon>Portunidae</taxon>
        <taxon>Portuninae</taxon>
        <taxon>Portunus</taxon>
    </lineage>
</organism>
<evidence type="ECO:0000313" key="3">
    <source>
        <dbReference type="Proteomes" id="UP000324222"/>
    </source>
</evidence>
<accession>A0A5B7FLE3</accession>
<keyword evidence="3" id="KW-1185">Reference proteome</keyword>
<feature type="compositionally biased region" description="Polar residues" evidence="1">
    <location>
        <begin position="1"/>
        <end position="15"/>
    </location>
</feature>
<dbReference type="Proteomes" id="UP000324222">
    <property type="component" value="Unassembled WGS sequence"/>
</dbReference>
<sequence>MESRAAQRQGSSTHRTATREVGVWGRGAATCIILLSGSHNEQRTPSLLPRPNCSLPREIMRVAATMAPLPETLPPPIPQVQLARCRIAASVSCQQRHSTGSYPHCAAITATPTRVMPCLPWQSDPTCTKHQATIMPAAPATVPNLAGHHLAIRTGAAHFVSSEGSATPAAPPPPPPTIEGAGLPTRAGAYPY</sequence>
<feature type="region of interest" description="Disordered" evidence="1">
    <location>
        <begin position="1"/>
        <end position="20"/>
    </location>
</feature>
<comment type="caution">
    <text evidence="2">The sequence shown here is derived from an EMBL/GenBank/DDBJ whole genome shotgun (WGS) entry which is preliminary data.</text>
</comment>
<gene>
    <name evidence="2" type="ORF">E2C01_042284</name>
</gene>
<feature type="region of interest" description="Disordered" evidence="1">
    <location>
        <begin position="161"/>
        <end position="192"/>
    </location>
</feature>
<reference evidence="2 3" key="1">
    <citation type="submission" date="2019-05" db="EMBL/GenBank/DDBJ databases">
        <title>Another draft genome of Portunus trituberculatus and its Hox gene families provides insights of decapod evolution.</title>
        <authorList>
            <person name="Jeong J.-H."/>
            <person name="Song I."/>
            <person name="Kim S."/>
            <person name="Choi T."/>
            <person name="Kim D."/>
            <person name="Ryu S."/>
            <person name="Kim W."/>
        </authorList>
    </citation>
    <scope>NUCLEOTIDE SEQUENCE [LARGE SCALE GENOMIC DNA]</scope>
    <source>
        <tissue evidence="2">Muscle</tissue>
    </source>
</reference>